<dbReference type="PROSITE" id="PS51855">
    <property type="entry name" value="MGS"/>
    <property type="match status" value="1"/>
</dbReference>
<evidence type="ECO:0000256" key="7">
    <source>
        <dbReference type="ARBA" id="ARBA00023268"/>
    </source>
</evidence>
<dbReference type="SUPFAM" id="SSF53927">
    <property type="entry name" value="Cytidine deaminase-like"/>
    <property type="match status" value="1"/>
</dbReference>
<dbReference type="FunFam" id="3.40.140.20:FF:000001">
    <property type="entry name" value="Bifunctional purine biosynthesis protein PurH"/>
    <property type="match status" value="1"/>
</dbReference>
<feature type="domain" description="MGS-like" evidence="11">
    <location>
        <begin position="1"/>
        <end position="149"/>
    </location>
</feature>
<evidence type="ECO:0000256" key="6">
    <source>
        <dbReference type="ARBA" id="ARBA00022801"/>
    </source>
</evidence>
<dbReference type="PIRSF" id="PIRSF000414">
    <property type="entry name" value="AICARFT_IMPCHas"/>
    <property type="match status" value="1"/>
</dbReference>
<dbReference type="SMART" id="SM00798">
    <property type="entry name" value="AICARFT_IMPCHas"/>
    <property type="match status" value="1"/>
</dbReference>
<dbReference type="Gene3D" id="3.40.140.20">
    <property type="match status" value="2"/>
</dbReference>
<comment type="pathway">
    <text evidence="2 10">Purine metabolism; IMP biosynthesis via de novo pathway; 5-formamido-1-(5-phospho-D-ribosyl)imidazole-4-carboxamide from 5-amino-1-(5-phospho-D-ribosyl)imidazole-4-carboxamide (10-formyl THF route): step 1/1.</text>
</comment>
<dbReference type="CDD" id="cd01421">
    <property type="entry name" value="IMPCH"/>
    <property type="match status" value="1"/>
</dbReference>
<dbReference type="Proteomes" id="UP000265882">
    <property type="component" value="Unassembled WGS sequence"/>
</dbReference>
<dbReference type="InterPro" id="IPR011607">
    <property type="entry name" value="MGS-like_dom"/>
</dbReference>
<evidence type="ECO:0000259" key="11">
    <source>
        <dbReference type="PROSITE" id="PS51855"/>
    </source>
</evidence>
<evidence type="ECO:0000256" key="4">
    <source>
        <dbReference type="ARBA" id="ARBA00022679"/>
    </source>
</evidence>
<dbReference type="EC" id="3.5.4.10" evidence="10"/>
<dbReference type="InterPro" id="IPR002695">
    <property type="entry name" value="PurH-like"/>
</dbReference>
<dbReference type="HAMAP" id="MF_00139">
    <property type="entry name" value="PurH"/>
    <property type="match status" value="1"/>
</dbReference>
<dbReference type="InterPro" id="IPR036914">
    <property type="entry name" value="MGS-like_dom_sf"/>
</dbReference>
<dbReference type="SMART" id="SM00851">
    <property type="entry name" value="MGS"/>
    <property type="match status" value="1"/>
</dbReference>
<dbReference type="AlphaFoldDB" id="A0A3A4NX79"/>
<evidence type="ECO:0000256" key="3">
    <source>
        <dbReference type="ARBA" id="ARBA00007667"/>
    </source>
</evidence>
<dbReference type="Pfam" id="PF02142">
    <property type="entry name" value="MGS"/>
    <property type="match status" value="1"/>
</dbReference>
<comment type="domain">
    <text evidence="10">The IMP cyclohydrolase activity resides in the N-terminal region.</text>
</comment>
<dbReference type="PANTHER" id="PTHR11692">
    <property type="entry name" value="BIFUNCTIONAL PURINE BIOSYNTHESIS PROTEIN PURH"/>
    <property type="match status" value="1"/>
</dbReference>
<dbReference type="GO" id="GO:0004643">
    <property type="term" value="F:phosphoribosylaminoimidazolecarboxamide formyltransferase activity"/>
    <property type="evidence" value="ECO:0007669"/>
    <property type="project" value="UniProtKB-UniRule"/>
</dbReference>
<keyword evidence="5 10" id="KW-0658">Purine biosynthesis</keyword>
<evidence type="ECO:0000256" key="10">
    <source>
        <dbReference type="HAMAP-Rule" id="MF_00139"/>
    </source>
</evidence>
<keyword evidence="6 10" id="KW-0378">Hydrolase</keyword>
<dbReference type="EC" id="2.1.2.3" evidence="10"/>
<accession>A0A3A4NX79</accession>
<evidence type="ECO:0000256" key="9">
    <source>
        <dbReference type="ARBA" id="ARBA00050687"/>
    </source>
</evidence>
<evidence type="ECO:0000256" key="2">
    <source>
        <dbReference type="ARBA" id="ARBA00004954"/>
    </source>
</evidence>
<sequence>MPANKIQRALLSVSNKAGIVEFARFLAGVGVEILSTGGTQRTLDQAGVPVRSVSDYTGFPEMMDGRVKTLHPKIHAGLLALRDNLEHMQQVDRHGIELIDMVVVNLYPFQETISKPNVELEDAIEQIDIGGPTMLRAAAKNYRDVVVVVNPARYGQIIEEMKRGGGKVPEKLKFDLACEVFEHTATYDRAIADYLAAVDKKGGKYPAMLNIQFRKQADLRYGENPHQSAAFYVDPNAKEPSVSTAEMLHGKTLSYNNILDLDAALEIVKDFQEPTAVIIKHTNPCGAGVGNDIHEAYSRALLGDPVSAFGSIVGANRHIDLKAAELMAKPNTFIEAIIAPSFAKEALEVLKTRQWWGESLRVLAVGELGGARDSAPNMRRVVGGMLLQDFDRATYDQSQFKLVTKRKPTEKEMKDLLFAWVICKHVKSNAIVYAKDFTVFGVGAGQMSRVDSSMIAAHKSAGRAKGGVLASDAFFPFRDGVDAAAEAGIRAIIQTGGSKKDDEVIAAANEHDIAMIITGMRHFKH</sequence>
<proteinExistence type="inferred from homology"/>
<dbReference type="GO" id="GO:0003937">
    <property type="term" value="F:IMP cyclohydrolase activity"/>
    <property type="evidence" value="ECO:0007669"/>
    <property type="project" value="UniProtKB-UniRule"/>
</dbReference>
<dbReference type="InterPro" id="IPR024051">
    <property type="entry name" value="AICAR_Tfase_dup_dom_sf"/>
</dbReference>
<keyword evidence="4 10" id="KW-0808">Transferase</keyword>
<comment type="similarity">
    <text evidence="3 10">Belongs to the PurH family.</text>
</comment>
<protein>
    <recommendedName>
        <fullName evidence="10">Bifunctional purine biosynthesis protein PurH</fullName>
    </recommendedName>
    <domain>
        <recommendedName>
            <fullName evidence="10">Phosphoribosylaminoimidazolecarboxamide formyltransferase</fullName>
            <ecNumber evidence="10">2.1.2.3</ecNumber>
        </recommendedName>
        <alternativeName>
            <fullName evidence="10">AICAR transformylase</fullName>
        </alternativeName>
    </domain>
    <domain>
        <recommendedName>
            <fullName evidence="10">IMP cyclohydrolase</fullName>
            <ecNumber evidence="10">3.5.4.10</ecNumber>
        </recommendedName>
        <alternativeName>
            <fullName evidence="10">ATIC</fullName>
        </alternativeName>
        <alternativeName>
            <fullName evidence="10">IMP synthase</fullName>
        </alternativeName>
        <alternativeName>
            <fullName evidence="10">Inosinicase</fullName>
        </alternativeName>
    </domain>
</protein>
<dbReference type="NCBIfam" id="NF002049">
    <property type="entry name" value="PRK00881.1"/>
    <property type="match status" value="1"/>
</dbReference>
<evidence type="ECO:0000256" key="1">
    <source>
        <dbReference type="ARBA" id="ARBA00004844"/>
    </source>
</evidence>
<dbReference type="NCBIfam" id="TIGR00355">
    <property type="entry name" value="purH"/>
    <property type="match status" value="1"/>
</dbReference>
<comment type="catalytic activity">
    <reaction evidence="8 10">
        <text>(6R)-10-formyltetrahydrofolate + 5-amino-1-(5-phospho-beta-D-ribosyl)imidazole-4-carboxamide = 5-formamido-1-(5-phospho-D-ribosyl)imidazole-4-carboxamide + (6S)-5,6,7,8-tetrahydrofolate</text>
        <dbReference type="Rhea" id="RHEA:22192"/>
        <dbReference type="ChEBI" id="CHEBI:57453"/>
        <dbReference type="ChEBI" id="CHEBI:58467"/>
        <dbReference type="ChEBI" id="CHEBI:58475"/>
        <dbReference type="ChEBI" id="CHEBI:195366"/>
        <dbReference type="EC" id="2.1.2.3"/>
    </reaction>
</comment>
<dbReference type="Pfam" id="PF01808">
    <property type="entry name" value="AICARFT_IMPCHas"/>
    <property type="match status" value="1"/>
</dbReference>
<evidence type="ECO:0000256" key="5">
    <source>
        <dbReference type="ARBA" id="ARBA00022755"/>
    </source>
</evidence>
<dbReference type="FunFam" id="3.40.50.1380:FF:000001">
    <property type="entry name" value="Bifunctional purine biosynthesis protein PurH"/>
    <property type="match status" value="1"/>
</dbReference>
<dbReference type="Gene3D" id="3.40.50.1380">
    <property type="entry name" value="Methylglyoxal synthase-like domain"/>
    <property type="match status" value="1"/>
</dbReference>
<organism evidence="12 13">
    <name type="scientific">Abyssobacteria bacterium (strain SURF_5)</name>
    <dbReference type="NCBI Taxonomy" id="2093360"/>
    <lineage>
        <taxon>Bacteria</taxon>
        <taxon>Pseudomonadati</taxon>
        <taxon>Candidatus Hydrogenedentota</taxon>
        <taxon>Candidatus Abyssobacteria</taxon>
    </lineage>
</organism>
<name>A0A3A4NX79_ABYX5</name>
<comment type="pathway">
    <text evidence="1 10">Purine metabolism; IMP biosynthesis via de novo pathway; IMP from 5-formamido-1-(5-phospho-D-ribosyl)imidazole-4-carboxamide: step 1/1.</text>
</comment>
<dbReference type="GO" id="GO:0006189">
    <property type="term" value="P:'de novo' IMP biosynthetic process"/>
    <property type="evidence" value="ECO:0007669"/>
    <property type="project" value="UniProtKB-UniRule"/>
</dbReference>
<dbReference type="UniPathway" id="UPA00074">
    <property type="reaction ID" value="UER00133"/>
</dbReference>
<evidence type="ECO:0000313" key="12">
    <source>
        <dbReference type="EMBL" id="RJP25073.1"/>
    </source>
</evidence>
<dbReference type="EMBL" id="QZKU01000026">
    <property type="protein sequence ID" value="RJP25073.1"/>
    <property type="molecule type" value="Genomic_DNA"/>
</dbReference>
<dbReference type="PANTHER" id="PTHR11692:SF0">
    <property type="entry name" value="BIFUNCTIONAL PURINE BIOSYNTHESIS PROTEIN ATIC"/>
    <property type="match status" value="1"/>
</dbReference>
<dbReference type="SUPFAM" id="SSF52335">
    <property type="entry name" value="Methylglyoxal synthase-like"/>
    <property type="match status" value="1"/>
</dbReference>
<comment type="caution">
    <text evidence="12">The sequence shown here is derived from an EMBL/GenBank/DDBJ whole genome shotgun (WGS) entry which is preliminary data.</text>
</comment>
<dbReference type="InterPro" id="IPR016193">
    <property type="entry name" value="Cytidine_deaminase-like"/>
</dbReference>
<reference evidence="12 13" key="1">
    <citation type="journal article" date="2017" name="ISME J.">
        <title>Energy and carbon metabolisms in a deep terrestrial subsurface fluid microbial community.</title>
        <authorList>
            <person name="Momper L."/>
            <person name="Jungbluth S.P."/>
            <person name="Lee M.D."/>
            <person name="Amend J.P."/>
        </authorList>
    </citation>
    <scope>NUCLEOTIDE SEQUENCE [LARGE SCALE GENOMIC DNA]</scope>
    <source>
        <strain evidence="12">SURF_5</strain>
    </source>
</reference>
<comment type="catalytic activity">
    <reaction evidence="9 10">
        <text>IMP + H2O = 5-formamido-1-(5-phospho-D-ribosyl)imidazole-4-carboxamide</text>
        <dbReference type="Rhea" id="RHEA:18445"/>
        <dbReference type="ChEBI" id="CHEBI:15377"/>
        <dbReference type="ChEBI" id="CHEBI:58053"/>
        <dbReference type="ChEBI" id="CHEBI:58467"/>
        <dbReference type="EC" id="3.5.4.10"/>
    </reaction>
</comment>
<evidence type="ECO:0000256" key="8">
    <source>
        <dbReference type="ARBA" id="ARBA00050488"/>
    </source>
</evidence>
<keyword evidence="7 10" id="KW-0511">Multifunctional enzyme</keyword>
<dbReference type="GO" id="GO:0005829">
    <property type="term" value="C:cytosol"/>
    <property type="evidence" value="ECO:0007669"/>
    <property type="project" value="TreeGrafter"/>
</dbReference>
<evidence type="ECO:0000313" key="13">
    <source>
        <dbReference type="Proteomes" id="UP000265882"/>
    </source>
</evidence>
<gene>
    <name evidence="10 12" type="primary">purH</name>
    <name evidence="12" type="ORF">C4520_02860</name>
</gene>